<dbReference type="InterPro" id="IPR020904">
    <property type="entry name" value="Sc_DH/Rdtase_CS"/>
</dbReference>
<keyword evidence="2" id="KW-0560">Oxidoreductase</keyword>
<dbReference type="InterPro" id="IPR036291">
    <property type="entry name" value="NAD(P)-bd_dom_sf"/>
</dbReference>
<evidence type="ECO:0000259" key="3">
    <source>
        <dbReference type="SMART" id="SM00822"/>
    </source>
</evidence>
<proteinExistence type="inferred from homology"/>
<evidence type="ECO:0000313" key="5">
    <source>
        <dbReference type="Proteomes" id="UP000308037"/>
    </source>
</evidence>
<evidence type="ECO:0000256" key="2">
    <source>
        <dbReference type="ARBA" id="ARBA00023002"/>
    </source>
</evidence>
<sequence>MTIADLGITADLDGQVAAVVGGTTGIGRAIAEALDEAGADVVPTSRTESSVREAAEAVDCDVVCPTDVTDRESVEAFFERVEREVGPINVLVNSAGVIQESQPVADLTDEEWELILDTNLYGVFIGSQLVPEYMPEEGNRAILNVSSMNGDQAVKGLTAYVASKFGVKGLTQNFALEYAGDDIRVNAIGPGYVETRQNEAALNDPDTKAAIHGRTPLSRYANLDEVAVSALYMVSPAASFITGETLLIDGGFSLK</sequence>
<dbReference type="Gene3D" id="3.40.50.720">
    <property type="entry name" value="NAD(P)-binding Rossmann-like Domain"/>
    <property type="match status" value="1"/>
</dbReference>
<name>A0A4U5JAK7_9EURY</name>
<protein>
    <submittedName>
        <fullName evidence="4">SDR family oxidoreductase</fullName>
    </submittedName>
</protein>
<organism evidence="4 5">
    <name type="scientific">Natronomonas salsuginis</name>
    <dbReference type="NCBI Taxonomy" id="2217661"/>
    <lineage>
        <taxon>Archaea</taxon>
        <taxon>Methanobacteriati</taxon>
        <taxon>Methanobacteriota</taxon>
        <taxon>Stenosarchaea group</taxon>
        <taxon>Halobacteria</taxon>
        <taxon>Halobacteriales</taxon>
        <taxon>Natronomonadaceae</taxon>
        <taxon>Natronomonas</taxon>
    </lineage>
</organism>
<dbReference type="AlphaFoldDB" id="A0A4U5JAK7"/>
<dbReference type="RefSeq" id="WP_137276116.1">
    <property type="nucleotide sequence ID" value="NZ_QKNX01000002.1"/>
</dbReference>
<evidence type="ECO:0000313" key="4">
    <source>
        <dbReference type="EMBL" id="TKR26200.1"/>
    </source>
</evidence>
<dbReference type="GO" id="GO:0016616">
    <property type="term" value="F:oxidoreductase activity, acting on the CH-OH group of donors, NAD or NADP as acceptor"/>
    <property type="evidence" value="ECO:0007669"/>
    <property type="project" value="UniProtKB-ARBA"/>
</dbReference>
<dbReference type="SMART" id="SM00822">
    <property type="entry name" value="PKS_KR"/>
    <property type="match status" value="1"/>
</dbReference>
<dbReference type="SUPFAM" id="SSF51735">
    <property type="entry name" value="NAD(P)-binding Rossmann-fold domains"/>
    <property type="match status" value="1"/>
</dbReference>
<dbReference type="OrthoDB" id="281764at2157"/>
<evidence type="ECO:0000256" key="1">
    <source>
        <dbReference type="ARBA" id="ARBA00006484"/>
    </source>
</evidence>
<keyword evidence="5" id="KW-1185">Reference proteome</keyword>
<dbReference type="InterPro" id="IPR057326">
    <property type="entry name" value="KR_dom"/>
</dbReference>
<dbReference type="Proteomes" id="UP000308037">
    <property type="component" value="Unassembled WGS sequence"/>
</dbReference>
<dbReference type="Pfam" id="PF13561">
    <property type="entry name" value="adh_short_C2"/>
    <property type="match status" value="1"/>
</dbReference>
<dbReference type="EMBL" id="QKNX01000002">
    <property type="protein sequence ID" value="TKR26200.1"/>
    <property type="molecule type" value="Genomic_DNA"/>
</dbReference>
<gene>
    <name evidence="4" type="ORF">DM868_06815</name>
</gene>
<accession>A0A4U5JAK7</accession>
<reference evidence="4 5" key="1">
    <citation type="submission" date="2019-04" db="EMBL/GenBank/DDBJ databases">
        <title>Natronomonas sp. F20-122 a newhaloarchaeon isolated from a saline saltern of Isla Bacuta, Huelva, Spain.</title>
        <authorList>
            <person name="Duran-Viseras A."/>
            <person name="Sanchez-Porro C."/>
            <person name="Ventosa A."/>
        </authorList>
    </citation>
    <scope>NUCLEOTIDE SEQUENCE [LARGE SCALE GENOMIC DNA]</scope>
    <source>
        <strain evidence="4 5">F20-122</strain>
    </source>
</reference>
<dbReference type="InterPro" id="IPR002347">
    <property type="entry name" value="SDR_fam"/>
</dbReference>
<feature type="domain" description="Ketoreductase" evidence="3">
    <location>
        <begin position="15"/>
        <end position="191"/>
    </location>
</feature>
<dbReference type="PROSITE" id="PS00061">
    <property type="entry name" value="ADH_SHORT"/>
    <property type="match status" value="1"/>
</dbReference>
<comment type="similarity">
    <text evidence="1">Belongs to the short-chain dehydrogenases/reductases (SDR) family.</text>
</comment>
<dbReference type="FunFam" id="3.40.50.720:FF:000084">
    <property type="entry name" value="Short-chain dehydrogenase reductase"/>
    <property type="match status" value="1"/>
</dbReference>
<dbReference type="PRINTS" id="PR00081">
    <property type="entry name" value="GDHRDH"/>
</dbReference>
<dbReference type="PANTHER" id="PTHR42760">
    <property type="entry name" value="SHORT-CHAIN DEHYDROGENASES/REDUCTASES FAMILY MEMBER"/>
    <property type="match status" value="1"/>
</dbReference>
<comment type="caution">
    <text evidence="4">The sequence shown here is derived from an EMBL/GenBank/DDBJ whole genome shotgun (WGS) entry which is preliminary data.</text>
</comment>
<dbReference type="PRINTS" id="PR00080">
    <property type="entry name" value="SDRFAMILY"/>
</dbReference>
<dbReference type="PANTHER" id="PTHR42760:SF115">
    <property type="entry name" value="3-OXOACYL-[ACYL-CARRIER-PROTEIN] REDUCTASE FABG"/>
    <property type="match status" value="1"/>
</dbReference>